<keyword evidence="2" id="KW-1185">Reference proteome</keyword>
<dbReference type="AlphaFoldDB" id="A0A7V8VH84"/>
<dbReference type="Pfam" id="PF14430">
    <property type="entry name" value="Imm1"/>
    <property type="match status" value="1"/>
</dbReference>
<evidence type="ECO:0000313" key="2">
    <source>
        <dbReference type="Proteomes" id="UP000542342"/>
    </source>
</evidence>
<comment type="caution">
    <text evidence="1">The sequence shown here is derived from an EMBL/GenBank/DDBJ whole genome shotgun (WGS) entry which is preliminary data.</text>
</comment>
<accession>A0A7V8VH84</accession>
<reference evidence="1 2" key="1">
    <citation type="submission" date="2020-07" db="EMBL/GenBank/DDBJ databases">
        <title>Thermogemmata thermophila gen. nov., sp. nov., a novel moderate thermophilic planctomycete from a Kamchatka hot spring.</title>
        <authorList>
            <person name="Elcheninov A.G."/>
            <person name="Podosokorskaya O.A."/>
            <person name="Kovaleva O.L."/>
            <person name="Novikov A."/>
            <person name="Bonch-Osmolovskaya E.A."/>
            <person name="Toshchakov S.V."/>
            <person name="Kublanov I.V."/>
        </authorList>
    </citation>
    <scope>NUCLEOTIDE SEQUENCE [LARGE SCALE GENOMIC DNA]</scope>
    <source>
        <strain evidence="1 2">2918</strain>
    </source>
</reference>
<evidence type="ECO:0000313" key="1">
    <source>
        <dbReference type="EMBL" id="MBA2227757.1"/>
    </source>
</evidence>
<protein>
    <recommendedName>
        <fullName evidence="3">Immunity protein Imm1</fullName>
    </recommendedName>
</protein>
<dbReference type="InterPro" id="IPR025680">
    <property type="entry name" value="DddI"/>
</dbReference>
<evidence type="ECO:0008006" key="3">
    <source>
        <dbReference type="Google" id="ProtNLM"/>
    </source>
</evidence>
<gene>
    <name evidence="1" type="ORF">H0921_16480</name>
</gene>
<name>A0A7V8VH84_9BACT</name>
<proteinExistence type="predicted"/>
<organism evidence="1 2">
    <name type="scientific">Thermogemmata fonticola</name>
    <dbReference type="NCBI Taxonomy" id="2755323"/>
    <lineage>
        <taxon>Bacteria</taxon>
        <taxon>Pseudomonadati</taxon>
        <taxon>Planctomycetota</taxon>
        <taxon>Planctomycetia</taxon>
        <taxon>Gemmatales</taxon>
        <taxon>Gemmataceae</taxon>
        <taxon>Thermogemmata</taxon>
    </lineage>
</organism>
<sequence length="141" mass="16058">MWKVTSVSLSRYEAKVDPRGIAGYRRVDESMETPTWTAVKQYIERLDGQRCTEMSLDGPNEYHMTIGGGPDRFFVSVIGNDLGPYDLLGPDPSDEPEKMILGGIETDLPRRFHATREQTLQAAEYFFYHGQIDPNLNWQLG</sequence>
<dbReference type="Proteomes" id="UP000542342">
    <property type="component" value="Unassembled WGS sequence"/>
</dbReference>
<dbReference type="RefSeq" id="WP_194539616.1">
    <property type="nucleotide sequence ID" value="NZ_JACEFB010000018.1"/>
</dbReference>
<dbReference type="EMBL" id="JACEFB010000018">
    <property type="protein sequence ID" value="MBA2227757.1"/>
    <property type="molecule type" value="Genomic_DNA"/>
</dbReference>